<proteinExistence type="predicted"/>
<dbReference type="RefSeq" id="XP_022582037.1">
    <property type="nucleotide sequence ID" value="XM_022729245.1"/>
</dbReference>
<dbReference type="SUPFAM" id="SSF51197">
    <property type="entry name" value="Clavaminate synthase-like"/>
    <property type="match status" value="1"/>
</dbReference>
<sequence length="125" mass="13732">MLRIAARRRSPWGGHTDIGSVVLPFNIVGGLQILPAGNTNTSENRRYICPEQGCAGINIGDAIVEWMGDVLRSSLHRVVKVIPPAVEGEREETRTVDECILWRTRHFVNGEKLQTRGGGLSELTG</sequence>
<dbReference type="GeneID" id="34615709"/>
<dbReference type="OrthoDB" id="288590at2759"/>
<accession>A0A1L9SK35</accession>
<gene>
    <name evidence="1" type="ORF">ASPZODRAFT_64562</name>
</gene>
<name>A0A1L9SK35_9EURO</name>
<evidence type="ECO:0000313" key="2">
    <source>
        <dbReference type="Proteomes" id="UP000184188"/>
    </source>
</evidence>
<protein>
    <recommendedName>
        <fullName evidence="3">Isopenicillin N synthase-like Fe(2+) 2OG dioxygenase domain-containing protein</fullName>
    </recommendedName>
</protein>
<dbReference type="VEuPathDB" id="FungiDB:ASPZODRAFT_64562"/>
<dbReference type="InterPro" id="IPR027443">
    <property type="entry name" value="IPNS-like_sf"/>
</dbReference>
<dbReference type="STRING" id="1073090.A0A1L9SK35"/>
<organism evidence="1 2">
    <name type="scientific">Penicilliopsis zonata CBS 506.65</name>
    <dbReference type="NCBI Taxonomy" id="1073090"/>
    <lineage>
        <taxon>Eukaryota</taxon>
        <taxon>Fungi</taxon>
        <taxon>Dikarya</taxon>
        <taxon>Ascomycota</taxon>
        <taxon>Pezizomycotina</taxon>
        <taxon>Eurotiomycetes</taxon>
        <taxon>Eurotiomycetidae</taxon>
        <taxon>Eurotiales</taxon>
        <taxon>Aspergillaceae</taxon>
        <taxon>Penicilliopsis</taxon>
    </lineage>
</organism>
<evidence type="ECO:0000313" key="1">
    <source>
        <dbReference type="EMBL" id="OJJ47527.1"/>
    </source>
</evidence>
<dbReference type="EMBL" id="KV878340">
    <property type="protein sequence ID" value="OJJ47527.1"/>
    <property type="molecule type" value="Genomic_DNA"/>
</dbReference>
<reference evidence="2" key="1">
    <citation type="journal article" date="2017" name="Genome Biol.">
        <title>Comparative genomics reveals high biological diversity and specific adaptations in the industrially and medically important fungal genus Aspergillus.</title>
        <authorList>
            <person name="de Vries R.P."/>
            <person name="Riley R."/>
            <person name="Wiebenga A."/>
            <person name="Aguilar-Osorio G."/>
            <person name="Amillis S."/>
            <person name="Uchima C.A."/>
            <person name="Anderluh G."/>
            <person name="Asadollahi M."/>
            <person name="Askin M."/>
            <person name="Barry K."/>
            <person name="Battaglia E."/>
            <person name="Bayram O."/>
            <person name="Benocci T."/>
            <person name="Braus-Stromeyer S.A."/>
            <person name="Caldana C."/>
            <person name="Canovas D."/>
            <person name="Cerqueira G.C."/>
            <person name="Chen F."/>
            <person name="Chen W."/>
            <person name="Choi C."/>
            <person name="Clum A."/>
            <person name="Dos Santos R.A."/>
            <person name="Damasio A.R."/>
            <person name="Diallinas G."/>
            <person name="Emri T."/>
            <person name="Fekete E."/>
            <person name="Flipphi M."/>
            <person name="Freyberg S."/>
            <person name="Gallo A."/>
            <person name="Gournas C."/>
            <person name="Habgood R."/>
            <person name="Hainaut M."/>
            <person name="Harispe M.L."/>
            <person name="Henrissat B."/>
            <person name="Hilden K.S."/>
            <person name="Hope R."/>
            <person name="Hossain A."/>
            <person name="Karabika E."/>
            <person name="Karaffa L."/>
            <person name="Karanyi Z."/>
            <person name="Krasevec N."/>
            <person name="Kuo A."/>
            <person name="Kusch H."/>
            <person name="LaButti K."/>
            <person name="Lagendijk E.L."/>
            <person name="Lapidus A."/>
            <person name="Levasseur A."/>
            <person name="Lindquist E."/>
            <person name="Lipzen A."/>
            <person name="Logrieco A.F."/>
            <person name="MacCabe A."/>
            <person name="Maekelae M.R."/>
            <person name="Malavazi I."/>
            <person name="Melin P."/>
            <person name="Meyer V."/>
            <person name="Mielnichuk N."/>
            <person name="Miskei M."/>
            <person name="Molnar A.P."/>
            <person name="Mule G."/>
            <person name="Ngan C.Y."/>
            <person name="Orejas M."/>
            <person name="Orosz E."/>
            <person name="Ouedraogo J.P."/>
            <person name="Overkamp K.M."/>
            <person name="Park H.-S."/>
            <person name="Perrone G."/>
            <person name="Piumi F."/>
            <person name="Punt P.J."/>
            <person name="Ram A.F."/>
            <person name="Ramon A."/>
            <person name="Rauscher S."/>
            <person name="Record E."/>
            <person name="Riano-Pachon D.M."/>
            <person name="Robert V."/>
            <person name="Roehrig J."/>
            <person name="Ruller R."/>
            <person name="Salamov A."/>
            <person name="Salih N.S."/>
            <person name="Samson R.A."/>
            <person name="Sandor E."/>
            <person name="Sanguinetti M."/>
            <person name="Schuetze T."/>
            <person name="Sepcic K."/>
            <person name="Shelest E."/>
            <person name="Sherlock G."/>
            <person name="Sophianopoulou V."/>
            <person name="Squina F.M."/>
            <person name="Sun H."/>
            <person name="Susca A."/>
            <person name="Todd R.B."/>
            <person name="Tsang A."/>
            <person name="Unkles S.E."/>
            <person name="van de Wiele N."/>
            <person name="van Rossen-Uffink D."/>
            <person name="Oliveira J.V."/>
            <person name="Vesth T.C."/>
            <person name="Visser J."/>
            <person name="Yu J.-H."/>
            <person name="Zhou M."/>
            <person name="Andersen M.R."/>
            <person name="Archer D.B."/>
            <person name="Baker S.E."/>
            <person name="Benoit I."/>
            <person name="Brakhage A.A."/>
            <person name="Braus G.H."/>
            <person name="Fischer R."/>
            <person name="Frisvad J.C."/>
            <person name="Goldman G.H."/>
            <person name="Houbraken J."/>
            <person name="Oakley B."/>
            <person name="Pocsi I."/>
            <person name="Scazzocchio C."/>
            <person name="Seiboth B."/>
            <person name="vanKuyk P.A."/>
            <person name="Wortman J."/>
            <person name="Dyer P.S."/>
            <person name="Grigoriev I.V."/>
        </authorList>
    </citation>
    <scope>NUCLEOTIDE SEQUENCE [LARGE SCALE GENOMIC DNA]</scope>
    <source>
        <strain evidence="2">CBS 506.65</strain>
    </source>
</reference>
<keyword evidence="2" id="KW-1185">Reference proteome</keyword>
<evidence type="ECO:0008006" key="3">
    <source>
        <dbReference type="Google" id="ProtNLM"/>
    </source>
</evidence>
<dbReference type="AlphaFoldDB" id="A0A1L9SK35"/>
<dbReference type="Gene3D" id="2.60.120.330">
    <property type="entry name" value="B-lactam Antibiotic, Isopenicillin N Synthase, Chain"/>
    <property type="match status" value="1"/>
</dbReference>
<dbReference type="Proteomes" id="UP000184188">
    <property type="component" value="Unassembled WGS sequence"/>
</dbReference>